<comment type="caution">
    <text evidence="1">The sequence shown here is derived from an EMBL/GenBank/DDBJ whole genome shotgun (WGS) entry which is preliminary data.</text>
</comment>
<name>A0AAV7UQZ6_PLEWA</name>
<sequence>MLNKVQSWAVDNGALHEVNDRLGKLGISERADGSGGNCEPEVQELSYVRSGEYVCHADFSEVILQPRVAHGQPGCDNSSEENDPLQHNMLCASAVWIPVGVRAPSGHWSEVRAGSGATCSTLWDLSHTVLEPDRDAGDGDQLSTRWGAANFVGLAGCEEDNLDYDEVFFLKKGEIVEEEAGDQLVAPQSSGCGQKVNKPRSASVLQTVVWKTVQRKVGDVKNAKRNQEQ</sequence>
<organism evidence="1 2">
    <name type="scientific">Pleurodeles waltl</name>
    <name type="common">Iberian ribbed newt</name>
    <dbReference type="NCBI Taxonomy" id="8319"/>
    <lineage>
        <taxon>Eukaryota</taxon>
        <taxon>Metazoa</taxon>
        <taxon>Chordata</taxon>
        <taxon>Craniata</taxon>
        <taxon>Vertebrata</taxon>
        <taxon>Euteleostomi</taxon>
        <taxon>Amphibia</taxon>
        <taxon>Batrachia</taxon>
        <taxon>Caudata</taxon>
        <taxon>Salamandroidea</taxon>
        <taxon>Salamandridae</taxon>
        <taxon>Pleurodelinae</taxon>
        <taxon>Pleurodeles</taxon>
    </lineage>
</organism>
<reference evidence="1" key="1">
    <citation type="journal article" date="2022" name="bioRxiv">
        <title>Sequencing and chromosome-scale assembly of the giantPleurodeles waltlgenome.</title>
        <authorList>
            <person name="Brown T."/>
            <person name="Elewa A."/>
            <person name="Iarovenko S."/>
            <person name="Subramanian E."/>
            <person name="Araus A.J."/>
            <person name="Petzold A."/>
            <person name="Susuki M."/>
            <person name="Suzuki K.-i.T."/>
            <person name="Hayashi T."/>
            <person name="Toyoda A."/>
            <person name="Oliveira C."/>
            <person name="Osipova E."/>
            <person name="Leigh N.D."/>
            <person name="Simon A."/>
            <person name="Yun M.H."/>
        </authorList>
    </citation>
    <scope>NUCLEOTIDE SEQUENCE</scope>
    <source>
        <strain evidence="1">20211129_DDA</strain>
        <tissue evidence="1">Liver</tissue>
    </source>
</reference>
<evidence type="ECO:0000313" key="2">
    <source>
        <dbReference type="Proteomes" id="UP001066276"/>
    </source>
</evidence>
<gene>
    <name evidence="1" type="ORF">NDU88_000208</name>
</gene>
<proteinExistence type="predicted"/>
<dbReference type="EMBL" id="JANPWB010000004">
    <property type="protein sequence ID" value="KAJ1190889.1"/>
    <property type="molecule type" value="Genomic_DNA"/>
</dbReference>
<keyword evidence="2" id="KW-1185">Reference proteome</keyword>
<accession>A0AAV7UQZ6</accession>
<evidence type="ECO:0000313" key="1">
    <source>
        <dbReference type="EMBL" id="KAJ1190889.1"/>
    </source>
</evidence>
<protein>
    <submittedName>
        <fullName evidence="1">Uncharacterized protein</fullName>
    </submittedName>
</protein>
<dbReference type="AlphaFoldDB" id="A0AAV7UQZ6"/>
<dbReference type="Proteomes" id="UP001066276">
    <property type="component" value="Chromosome 2_2"/>
</dbReference>